<proteinExistence type="predicted"/>
<name>A0ABD2PMX6_9PLAT</name>
<organism evidence="1 2">
    <name type="scientific">Cichlidogyrus casuarinus</name>
    <dbReference type="NCBI Taxonomy" id="1844966"/>
    <lineage>
        <taxon>Eukaryota</taxon>
        <taxon>Metazoa</taxon>
        <taxon>Spiralia</taxon>
        <taxon>Lophotrochozoa</taxon>
        <taxon>Platyhelminthes</taxon>
        <taxon>Monogenea</taxon>
        <taxon>Monopisthocotylea</taxon>
        <taxon>Dactylogyridea</taxon>
        <taxon>Ancyrocephalidae</taxon>
        <taxon>Cichlidogyrus</taxon>
    </lineage>
</organism>
<dbReference type="EMBL" id="JBJKFK010004863">
    <property type="protein sequence ID" value="KAL3308689.1"/>
    <property type="molecule type" value="Genomic_DNA"/>
</dbReference>
<protein>
    <submittedName>
        <fullName evidence="1">Uncharacterized protein</fullName>
    </submittedName>
</protein>
<keyword evidence="2" id="KW-1185">Reference proteome</keyword>
<dbReference type="AlphaFoldDB" id="A0ABD2PMX6"/>
<comment type="caution">
    <text evidence="1">The sequence shown here is derived from an EMBL/GenBank/DDBJ whole genome shotgun (WGS) entry which is preliminary data.</text>
</comment>
<evidence type="ECO:0000313" key="2">
    <source>
        <dbReference type="Proteomes" id="UP001626550"/>
    </source>
</evidence>
<evidence type="ECO:0000313" key="1">
    <source>
        <dbReference type="EMBL" id="KAL3308689.1"/>
    </source>
</evidence>
<gene>
    <name evidence="1" type="ORF">Ciccas_012775</name>
</gene>
<accession>A0ABD2PMX6</accession>
<sequence>MSSSTLNNQEDYVNLALQVGKGVLNSFPCAPATDECDSLVEKARNWCCQHAVAQTRCTLPNLWKVSQSKCPLTLLDYLIRVELSGWPHFLQLLNVIHLIKSEFAKFINSAHSPTDCFQELCLQMTIPMIIPNKGAFTRASKDSSIEVINRKGSFASYKSSIREVPVEEMKNIEFMESLPHSPPKMHRLIGPSPTFVNCESASKTEKFDCDRFFKRILENFCGRRGK</sequence>
<reference evidence="1 2" key="1">
    <citation type="submission" date="2024-11" db="EMBL/GenBank/DDBJ databases">
        <title>Adaptive evolution of stress response genes in parasites aligns with host niche diversity.</title>
        <authorList>
            <person name="Hahn C."/>
            <person name="Resl P."/>
        </authorList>
    </citation>
    <scope>NUCLEOTIDE SEQUENCE [LARGE SCALE GENOMIC DNA]</scope>
    <source>
        <strain evidence="1">EGGRZ-B1_66</strain>
        <tissue evidence="1">Body</tissue>
    </source>
</reference>
<dbReference type="Proteomes" id="UP001626550">
    <property type="component" value="Unassembled WGS sequence"/>
</dbReference>